<reference evidence="2" key="1">
    <citation type="submission" date="2017-09" db="EMBL/GenBank/DDBJ databases">
        <title>Depth-based differentiation of microbial function through sediment-hosted aquifers and enrichment of novel symbionts in the deep terrestrial subsurface.</title>
        <authorList>
            <person name="Probst A.J."/>
            <person name="Ladd B."/>
            <person name="Jarett J.K."/>
            <person name="Geller-Mcgrath D.E."/>
            <person name="Sieber C.M.K."/>
            <person name="Emerson J.B."/>
            <person name="Anantharaman K."/>
            <person name="Thomas B.C."/>
            <person name="Malmstrom R."/>
            <person name="Stieglmeier M."/>
            <person name="Klingl A."/>
            <person name="Woyke T."/>
            <person name="Ryan C.M."/>
            <person name="Banfield J.F."/>
        </authorList>
    </citation>
    <scope>NUCLEOTIDE SEQUENCE [LARGE SCALE GENOMIC DNA]</scope>
</reference>
<sequence>MKHSKLFVFLFSVGFFLGCDRPPEQWRTSHKGGIYFRCENDTTLLTLGDDGCELGLAEVQLCARKANPDERFGTYFYEGHVGGWGDTFQYIGCNDSVWAVGFGNLFTIAVRKPWMGMTDTGIMLGDLLNDFLDAYPEARHLVNTIHKNNPQPQDDMDFWCTDNLLVNFDTEGKLSMMEVSRHGFDEYLEGDEYSSYIGPYGDEKWYE</sequence>
<evidence type="ECO:0000313" key="1">
    <source>
        <dbReference type="EMBL" id="PIR89149.1"/>
    </source>
</evidence>
<dbReference type="EMBL" id="PFAZ01000007">
    <property type="protein sequence ID" value="PIR89149.1"/>
    <property type="molecule type" value="Genomic_DNA"/>
</dbReference>
<dbReference type="AlphaFoldDB" id="A0A2H0URV9"/>
<gene>
    <name evidence="1" type="ORF">COU07_02875</name>
</gene>
<proteinExistence type="predicted"/>
<name>A0A2H0URV9_9BACT</name>
<evidence type="ECO:0000313" key="2">
    <source>
        <dbReference type="Proteomes" id="UP000231157"/>
    </source>
</evidence>
<accession>A0A2H0URV9</accession>
<organism evidence="1 2">
    <name type="scientific">Candidatus Harrisonbacteria bacterium CG10_big_fil_rev_8_21_14_0_10_40_38</name>
    <dbReference type="NCBI Taxonomy" id="1974583"/>
    <lineage>
        <taxon>Bacteria</taxon>
        <taxon>Candidatus Harrisoniibacteriota</taxon>
    </lineage>
</organism>
<comment type="caution">
    <text evidence="1">The sequence shown here is derived from an EMBL/GenBank/DDBJ whole genome shotgun (WGS) entry which is preliminary data.</text>
</comment>
<dbReference type="PROSITE" id="PS51257">
    <property type="entry name" value="PROKAR_LIPOPROTEIN"/>
    <property type="match status" value="1"/>
</dbReference>
<protein>
    <submittedName>
        <fullName evidence="1">Uncharacterized protein</fullName>
    </submittedName>
</protein>
<dbReference type="Proteomes" id="UP000231157">
    <property type="component" value="Unassembled WGS sequence"/>
</dbReference>